<dbReference type="SUPFAM" id="SSF141571">
    <property type="entry name" value="Pentapeptide repeat-like"/>
    <property type="match status" value="1"/>
</dbReference>
<keyword evidence="3" id="KW-1185">Reference proteome</keyword>
<dbReference type="EMBL" id="CP062983">
    <property type="protein sequence ID" value="QPC83973.1"/>
    <property type="molecule type" value="Genomic_DNA"/>
</dbReference>
<proteinExistence type="predicted"/>
<feature type="transmembrane region" description="Helical" evidence="1">
    <location>
        <begin position="12"/>
        <end position="31"/>
    </location>
</feature>
<organism evidence="2 3">
    <name type="scientific">Phototrophicus methaneseepsis</name>
    <dbReference type="NCBI Taxonomy" id="2710758"/>
    <lineage>
        <taxon>Bacteria</taxon>
        <taxon>Bacillati</taxon>
        <taxon>Chloroflexota</taxon>
        <taxon>Candidatus Thermofontia</taxon>
        <taxon>Phototrophicales</taxon>
        <taxon>Phototrophicaceae</taxon>
        <taxon>Phototrophicus</taxon>
    </lineage>
</organism>
<keyword evidence="1" id="KW-0472">Membrane</keyword>
<dbReference type="Pfam" id="PF00805">
    <property type="entry name" value="Pentapeptide"/>
    <property type="match status" value="1"/>
</dbReference>
<dbReference type="Proteomes" id="UP000594468">
    <property type="component" value="Chromosome"/>
</dbReference>
<reference evidence="2 3" key="1">
    <citation type="submission" date="2020-02" db="EMBL/GenBank/DDBJ databases">
        <authorList>
            <person name="Zheng R.K."/>
            <person name="Sun C.M."/>
        </authorList>
    </citation>
    <scope>NUCLEOTIDE SEQUENCE [LARGE SCALE GENOMIC DNA]</scope>
    <source>
        <strain evidence="3">rifampicinis</strain>
    </source>
</reference>
<dbReference type="InterPro" id="IPR001646">
    <property type="entry name" value="5peptide_repeat"/>
</dbReference>
<gene>
    <name evidence="2" type="ORF">G4Y79_06225</name>
</gene>
<dbReference type="KEGG" id="pmet:G4Y79_06225"/>
<name>A0A7S8EBL5_9CHLR</name>
<keyword evidence="1" id="KW-1133">Transmembrane helix</keyword>
<accession>A0A7S8EBL5</accession>
<protein>
    <submittedName>
        <fullName evidence="2">Pentapeptide repeat-containing protein</fullName>
    </submittedName>
</protein>
<evidence type="ECO:0000313" key="2">
    <source>
        <dbReference type="EMBL" id="QPC83973.1"/>
    </source>
</evidence>
<evidence type="ECO:0000256" key="1">
    <source>
        <dbReference type="SAM" id="Phobius"/>
    </source>
</evidence>
<keyword evidence="1" id="KW-0812">Transmembrane</keyword>
<evidence type="ECO:0000313" key="3">
    <source>
        <dbReference type="Proteomes" id="UP000594468"/>
    </source>
</evidence>
<sequence>MLKRTLSRQGWAELLYLVVGIVLGLLINTLLESVGPPNYHDLLRDLLPEAVGITFTVLILDRLNAAREERQLKDQLIRRAHSRYNHTALEAIEDMRVLGYLEDGLLAARELRGSNWHSANLYKADLEECDLTNAVLKKADFVYANLKGAKVAEQQLMHTETMYGATMPDGSRYDGRYNLPGDAAFAKRSEVDTGSPEDMARWYGVSLERYLKGQQWAKQHLPRYQQPEG</sequence>
<dbReference type="Gene3D" id="2.160.20.80">
    <property type="entry name" value="E3 ubiquitin-protein ligase SopA"/>
    <property type="match status" value="1"/>
</dbReference>
<dbReference type="RefSeq" id="WP_195172037.1">
    <property type="nucleotide sequence ID" value="NZ_CP062983.1"/>
</dbReference>
<dbReference type="AlphaFoldDB" id="A0A7S8EBL5"/>